<name>A0A382USS4_9ZZZZ</name>
<evidence type="ECO:0000256" key="1">
    <source>
        <dbReference type="SAM" id="MobiDB-lite"/>
    </source>
</evidence>
<organism evidence="2">
    <name type="scientific">marine metagenome</name>
    <dbReference type="NCBI Taxonomy" id="408172"/>
    <lineage>
        <taxon>unclassified sequences</taxon>
        <taxon>metagenomes</taxon>
        <taxon>ecological metagenomes</taxon>
    </lineage>
</organism>
<feature type="non-terminal residue" evidence="2">
    <location>
        <position position="30"/>
    </location>
</feature>
<feature type="region of interest" description="Disordered" evidence="1">
    <location>
        <begin position="1"/>
        <end position="30"/>
    </location>
</feature>
<evidence type="ECO:0000313" key="2">
    <source>
        <dbReference type="EMBL" id="SVD37262.1"/>
    </source>
</evidence>
<accession>A0A382USS4</accession>
<proteinExistence type="predicted"/>
<protein>
    <submittedName>
        <fullName evidence="2">Uncharacterized protein</fullName>
    </submittedName>
</protein>
<dbReference type="AlphaFoldDB" id="A0A382USS4"/>
<sequence>MRGPMSEERYPARTKWSHRSVAEVGGGEVA</sequence>
<feature type="compositionally biased region" description="Basic and acidic residues" evidence="1">
    <location>
        <begin position="1"/>
        <end position="11"/>
    </location>
</feature>
<dbReference type="EMBL" id="UINC01146498">
    <property type="protein sequence ID" value="SVD37262.1"/>
    <property type="molecule type" value="Genomic_DNA"/>
</dbReference>
<gene>
    <name evidence="2" type="ORF">METZ01_LOCUS390116</name>
</gene>
<reference evidence="2" key="1">
    <citation type="submission" date="2018-05" db="EMBL/GenBank/DDBJ databases">
        <authorList>
            <person name="Lanie J.A."/>
            <person name="Ng W.-L."/>
            <person name="Kazmierczak K.M."/>
            <person name="Andrzejewski T.M."/>
            <person name="Davidsen T.M."/>
            <person name="Wayne K.J."/>
            <person name="Tettelin H."/>
            <person name="Glass J.I."/>
            <person name="Rusch D."/>
            <person name="Podicherti R."/>
            <person name="Tsui H.-C.T."/>
            <person name="Winkler M.E."/>
        </authorList>
    </citation>
    <scope>NUCLEOTIDE SEQUENCE</scope>
</reference>